<evidence type="ECO:0000256" key="7">
    <source>
        <dbReference type="ARBA" id="ARBA00022723"/>
    </source>
</evidence>
<sequence length="367" mass="39757">MQHNAVKALTMGAMLMALALVAGCESEPESQSPVRFEGSIFGTFYQITVADTLDQNAQEALEDGFLDELERVDEAMSTYRDDSDLVAFNQAPLDEWQSLPPPLIKVMSISQQISRQSDGAFDVTIGGLVNLWSFGPEARPESVPGEGELSARLEQVGFDALEVDTDGSRARRSRDVFVDLSAVAKGYATDRVAAYLDEQGIDNYLVNLGGDLTTSGYRDPDEQMPWRIGIEKPRSSGQSAQYIIPLSGLSAATSGDYRNYFEQDGQRFSHTIDPRTGRPISHSLASVTVVHPSNARADAWATAMTVLGGEEGMALAQALDLKVLMLVRDEDSWQSLASPAFADFIGADFMADHNIKVAGDTSAETQG</sequence>
<comment type="function">
    <text evidence="13">Flavin transferase that catalyzes the transfer of the FMN moiety of FAD and its covalent binding to the hydroxyl group of a threonine residue in a target flavoprotein.</text>
</comment>
<keyword evidence="6 12" id="KW-0808">Transferase</keyword>
<keyword evidence="15" id="KW-1185">Reference proteome</keyword>
<evidence type="ECO:0000256" key="6">
    <source>
        <dbReference type="ARBA" id="ARBA00022679"/>
    </source>
</evidence>
<keyword evidence="5 12" id="KW-0285">Flavoprotein</keyword>
<evidence type="ECO:0000256" key="4">
    <source>
        <dbReference type="ARBA" id="ARBA00016337"/>
    </source>
</evidence>
<evidence type="ECO:0000256" key="2">
    <source>
        <dbReference type="ARBA" id="ARBA00008282"/>
    </source>
</evidence>
<keyword evidence="13" id="KW-0472">Membrane</keyword>
<evidence type="ECO:0000256" key="9">
    <source>
        <dbReference type="ARBA" id="ARBA00022842"/>
    </source>
</evidence>
<dbReference type="RefSeq" id="WP_311883831.1">
    <property type="nucleotide sequence ID" value="NZ_CP119391.1"/>
</dbReference>
<keyword evidence="13" id="KW-1003">Cell membrane</keyword>
<dbReference type="Gene3D" id="3.10.520.10">
    <property type="entry name" value="ApbE-like domains"/>
    <property type="match status" value="1"/>
</dbReference>
<dbReference type="PIRSF" id="PIRSF006268">
    <property type="entry name" value="ApbE"/>
    <property type="match status" value="1"/>
</dbReference>
<comment type="similarity">
    <text evidence="2 12 13">Belongs to the ApbE family.</text>
</comment>
<dbReference type="EMBL" id="CP119391">
    <property type="protein sequence ID" value="WNK20242.1"/>
    <property type="molecule type" value="Genomic_DNA"/>
</dbReference>
<keyword evidence="9 12" id="KW-0460">Magnesium</keyword>
<evidence type="ECO:0000256" key="11">
    <source>
        <dbReference type="ARBA" id="ARBA00048540"/>
    </source>
</evidence>
<evidence type="ECO:0000256" key="8">
    <source>
        <dbReference type="ARBA" id="ARBA00022827"/>
    </source>
</evidence>
<dbReference type="EC" id="2.7.1.180" evidence="3 12"/>
<dbReference type="InterPro" id="IPR003374">
    <property type="entry name" value="ApbE-like_sf"/>
</dbReference>
<keyword evidence="8 12" id="KW-0274">FAD</keyword>
<organism evidence="14 15">
    <name type="scientific">Halomonas piscis</name>
    <dbReference type="NCBI Taxonomy" id="3031727"/>
    <lineage>
        <taxon>Bacteria</taxon>
        <taxon>Pseudomonadati</taxon>
        <taxon>Pseudomonadota</taxon>
        <taxon>Gammaproteobacteria</taxon>
        <taxon>Oceanospirillales</taxon>
        <taxon>Halomonadaceae</taxon>
        <taxon>Halomonas</taxon>
    </lineage>
</organism>
<comment type="catalytic activity">
    <reaction evidence="11 12 13">
        <text>L-threonyl-[protein] + FAD = FMN-L-threonyl-[protein] + AMP + H(+)</text>
        <dbReference type="Rhea" id="RHEA:36847"/>
        <dbReference type="Rhea" id="RHEA-COMP:11060"/>
        <dbReference type="Rhea" id="RHEA-COMP:11061"/>
        <dbReference type="ChEBI" id="CHEBI:15378"/>
        <dbReference type="ChEBI" id="CHEBI:30013"/>
        <dbReference type="ChEBI" id="CHEBI:57692"/>
        <dbReference type="ChEBI" id="CHEBI:74257"/>
        <dbReference type="ChEBI" id="CHEBI:456215"/>
        <dbReference type="EC" id="2.7.1.180"/>
    </reaction>
</comment>
<dbReference type="SUPFAM" id="SSF143631">
    <property type="entry name" value="ApbE-like"/>
    <property type="match status" value="1"/>
</dbReference>
<dbReference type="Pfam" id="PF02424">
    <property type="entry name" value="ApbE"/>
    <property type="match status" value="1"/>
</dbReference>
<keyword evidence="13" id="KW-0449">Lipoprotein</keyword>
<comment type="cofactor">
    <cofactor evidence="1 13">
        <name>Mg(2+)</name>
        <dbReference type="ChEBI" id="CHEBI:18420"/>
    </cofactor>
</comment>
<keyword evidence="7 12" id="KW-0479">Metal-binding</keyword>
<proteinExistence type="inferred from homology"/>
<keyword evidence="13" id="KW-0732">Signal</keyword>
<feature type="chain" id="PRO_5045010533" description="FAD:protein FMN transferase" evidence="13">
    <location>
        <begin position="23"/>
        <end position="367"/>
    </location>
</feature>
<gene>
    <name evidence="14" type="ORF">P1P91_00670</name>
</gene>
<evidence type="ECO:0000256" key="1">
    <source>
        <dbReference type="ARBA" id="ARBA00001946"/>
    </source>
</evidence>
<reference evidence="14 15" key="1">
    <citation type="submission" date="2023-03" db="EMBL/GenBank/DDBJ databases">
        <title>Halomonas sp. nov., isolated from Korean tranditional fermented seafood 'Jeotgal'.</title>
        <authorList>
            <person name="Kim B."/>
            <person name="Shin N.-R."/>
        </authorList>
    </citation>
    <scope>NUCLEOTIDE SEQUENCE [LARGE SCALE GENOMIC DNA]</scope>
    <source>
        <strain evidence="14 15">SG2L-4</strain>
    </source>
</reference>
<evidence type="ECO:0000256" key="12">
    <source>
        <dbReference type="PIRNR" id="PIRNR006268"/>
    </source>
</evidence>
<comment type="subcellular location">
    <subcellularLocation>
        <location evidence="13">Cell inner membrane</location>
        <topology evidence="13">Lipid-anchor</topology>
        <orientation evidence="13">Periplasmic side</orientation>
    </subcellularLocation>
</comment>
<evidence type="ECO:0000256" key="3">
    <source>
        <dbReference type="ARBA" id="ARBA00011955"/>
    </source>
</evidence>
<dbReference type="PANTHER" id="PTHR30040:SF2">
    <property type="entry name" value="FAD:PROTEIN FMN TRANSFERASE"/>
    <property type="match status" value="1"/>
</dbReference>
<dbReference type="Proteomes" id="UP001301869">
    <property type="component" value="Chromosome"/>
</dbReference>
<accession>A0ABY9YZQ0</accession>
<dbReference type="PANTHER" id="PTHR30040">
    <property type="entry name" value="THIAMINE BIOSYNTHESIS LIPOPROTEIN APBE"/>
    <property type="match status" value="1"/>
</dbReference>
<keyword evidence="13" id="KW-0997">Cell inner membrane</keyword>
<evidence type="ECO:0000313" key="14">
    <source>
        <dbReference type="EMBL" id="WNK20242.1"/>
    </source>
</evidence>
<dbReference type="PROSITE" id="PS51257">
    <property type="entry name" value="PROKAR_LIPOPROTEIN"/>
    <property type="match status" value="1"/>
</dbReference>
<dbReference type="GO" id="GO:0016740">
    <property type="term" value="F:transferase activity"/>
    <property type="evidence" value="ECO:0007669"/>
    <property type="project" value="UniProtKB-KW"/>
</dbReference>
<protein>
    <recommendedName>
        <fullName evidence="4 12">FAD:protein FMN transferase</fullName>
        <ecNumber evidence="3 12">2.7.1.180</ecNumber>
    </recommendedName>
    <alternativeName>
        <fullName evidence="10 12">Flavin transferase</fullName>
    </alternativeName>
</protein>
<dbReference type="InterPro" id="IPR024932">
    <property type="entry name" value="ApbE"/>
</dbReference>
<evidence type="ECO:0000256" key="10">
    <source>
        <dbReference type="ARBA" id="ARBA00031306"/>
    </source>
</evidence>
<evidence type="ECO:0000256" key="13">
    <source>
        <dbReference type="RuleBase" id="RU363002"/>
    </source>
</evidence>
<evidence type="ECO:0000313" key="15">
    <source>
        <dbReference type="Proteomes" id="UP001301869"/>
    </source>
</evidence>
<feature type="signal peptide" evidence="13">
    <location>
        <begin position="1"/>
        <end position="22"/>
    </location>
</feature>
<name>A0ABY9YZQ0_9GAMM</name>
<evidence type="ECO:0000256" key="5">
    <source>
        <dbReference type="ARBA" id="ARBA00022630"/>
    </source>
</evidence>